<evidence type="ECO:0000313" key="3">
    <source>
        <dbReference type="Proteomes" id="UP000198649"/>
    </source>
</evidence>
<dbReference type="AlphaFoldDB" id="A0A1I3LAS3"/>
<dbReference type="SUPFAM" id="SSF52540">
    <property type="entry name" value="P-loop containing nucleoside triphosphate hydrolases"/>
    <property type="match status" value="1"/>
</dbReference>
<dbReference type="InterPro" id="IPR027417">
    <property type="entry name" value="P-loop_NTPase"/>
</dbReference>
<dbReference type="OrthoDB" id="5144031at2"/>
<reference evidence="2 3" key="1">
    <citation type="submission" date="2016-10" db="EMBL/GenBank/DDBJ databases">
        <authorList>
            <person name="de Groot N.N."/>
        </authorList>
    </citation>
    <scope>NUCLEOTIDE SEQUENCE [LARGE SCALE GENOMIC DNA]</scope>
    <source>
        <strain evidence="2 3">CGMCC 1.11156</strain>
    </source>
</reference>
<evidence type="ECO:0008006" key="4">
    <source>
        <dbReference type="Google" id="ProtNLM"/>
    </source>
</evidence>
<evidence type="ECO:0000313" key="2">
    <source>
        <dbReference type="EMBL" id="SFI81844.1"/>
    </source>
</evidence>
<dbReference type="EMBL" id="FOQG01000013">
    <property type="protein sequence ID" value="SFI81844.1"/>
    <property type="molecule type" value="Genomic_DNA"/>
</dbReference>
<organism evidence="2 3">
    <name type="scientific">Nocardioides psychrotolerans</name>
    <dbReference type="NCBI Taxonomy" id="1005945"/>
    <lineage>
        <taxon>Bacteria</taxon>
        <taxon>Bacillati</taxon>
        <taxon>Actinomycetota</taxon>
        <taxon>Actinomycetes</taxon>
        <taxon>Propionibacteriales</taxon>
        <taxon>Nocardioidaceae</taxon>
        <taxon>Nocardioides</taxon>
    </lineage>
</organism>
<dbReference type="RefSeq" id="WP_091115179.1">
    <property type="nucleotide sequence ID" value="NZ_BKAF01000016.1"/>
</dbReference>
<dbReference type="STRING" id="1005945.SAMN05216561_11386"/>
<dbReference type="Proteomes" id="UP000198649">
    <property type="component" value="Unassembled WGS sequence"/>
</dbReference>
<accession>A0A1I3LAS3</accession>
<evidence type="ECO:0000256" key="1">
    <source>
        <dbReference type="SAM" id="MobiDB-lite"/>
    </source>
</evidence>
<keyword evidence="3" id="KW-1185">Reference proteome</keyword>
<name>A0A1I3LAS3_9ACTN</name>
<gene>
    <name evidence="2" type="ORF">SAMN05216561_11386</name>
</gene>
<protein>
    <recommendedName>
        <fullName evidence="4">Sulfotransferase family protein</fullName>
    </recommendedName>
</protein>
<sequence length="347" mass="37036">MASRVVLHVGLMKSGTSYVQQRLEANRDLLLERGVLLPGERWRDQVLAVSDVLGRRQLAGKSAGRWARLVADVEAHDGAVVVSMEFLGPARPELIARVVGSFGAVPVEVVVTLRDLGRTVPAMWQESLQNGGTRLWIDYVRLLDGRRRPAQAFWRQQGMGRIVDNWVAAVGPANVALVTVPPPGADPGSLWERFCDAAGLDALDAATVAPANTSLDAASAMVLRELNLLLEQDGIASGDYHRLVKFELGKRALAGCVGESIGFDPPRWLRERASAIRERLEASGARVVGDLGDLTPLATPGTDPDAVPATDLAAAAVAALSAVVRERAGQPSRPPQPPQPTTTSETP</sequence>
<proteinExistence type="predicted"/>
<feature type="region of interest" description="Disordered" evidence="1">
    <location>
        <begin position="324"/>
        <end position="347"/>
    </location>
</feature>